<organism evidence="2 3">
    <name type="scientific">Linum trigynum</name>
    <dbReference type="NCBI Taxonomy" id="586398"/>
    <lineage>
        <taxon>Eukaryota</taxon>
        <taxon>Viridiplantae</taxon>
        <taxon>Streptophyta</taxon>
        <taxon>Embryophyta</taxon>
        <taxon>Tracheophyta</taxon>
        <taxon>Spermatophyta</taxon>
        <taxon>Magnoliopsida</taxon>
        <taxon>eudicotyledons</taxon>
        <taxon>Gunneridae</taxon>
        <taxon>Pentapetalae</taxon>
        <taxon>rosids</taxon>
        <taxon>fabids</taxon>
        <taxon>Malpighiales</taxon>
        <taxon>Linaceae</taxon>
        <taxon>Linum</taxon>
    </lineage>
</organism>
<dbReference type="AlphaFoldDB" id="A0AAV2F7J3"/>
<feature type="compositionally biased region" description="Polar residues" evidence="1">
    <location>
        <begin position="47"/>
        <end position="56"/>
    </location>
</feature>
<evidence type="ECO:0000313" key="3">
    <source>
        <dbReference type="Proteomes" id="UP001497516"/>
    </source>
</evidence>
<evidence type="ECO:0000313" key="2">
    <source>
        <dbReference type="EMBL" id="CAL1393640.1"/>
    </source>
</evidence>
<protein>
    <submittedName>
        <fullName evidence="2">Uncharacterized protein</fullName>
    </submittedName>
</protein>
<keyword evidence="3" id="KW-1185">Reference proteome</keyword>
<name>A0AAV2F7J3_9ROSI</name>
<evidence type="ECO:0000256" key="1">
    <source>
        <dbReference type="SAM" id="MobiDB-lite"/>
    </source>
</evidence>
<reference evidence="2 3" key="1">
    <citation type="submission" date="2024-04" db="EMBL/GenBank/DDBJ databases">
        <authorList>
            <person name="Fracassetti M."/>
        </authorList>
    </citation>
    <scope>NUCLEOTIDE SEQUENCE [LARGE SCALE GENOMIC DNA]</scope>
</reference>
<sequence length="106" mass="12048">MALPCPAMRTNIVDSTISVGSYGWSDEFQGQKNNDVLMKRLTNTIARMGKTSSATSNSHHQQKNSNNKKEKEYSAPQPKKRKNGKEITTESRSCNLPEFWEENVRE</sequence>
<dbReference type="Proteomes" id="UP001497516">
    <property type="component" value="Chromosome 6"/>
</dbReference>
<dbReference type="EMBL" id="OZ034819">
    <property type="protein sequence ID" value="CAL1393640.1"/>
    <property type="molecule type" value="Genomic_DNA"/>
</dbReference>
<gene>
    <name evidence="2" type="ORF">LTRI10_LOCUS34200</name>
</gene>
<accession>A0AAV2F7J3</accession>
<feature type="region of interest" description="Disordered" evidence="1">
    <location>
        <begin position="47"/>
        <end position="106"/>
    </location>
</feature>
<proteinExistence type="predicted"/>